<accession>A0ABQ0B930</accession>
<dbReference type="Proteomes" id="UP001600943">
    <property type="component" value="Unassembled WGS sequence"/>
</dbReference>
<organism evidence="2 3">
    <name type="scientific">Blautia hominis</name>
    <dbReference type="NCBI Taxonomy" id="2025493"/>
    <lineage>
        <taxon>Bacteria</taxon>
        <taxon>Bacillati</taxon>
        <taxon>Bacillota</taxon>
        <taxon>Clostridia</taxon>
        <taxon>Lachnospirales</taxon>
        <taxon>Lachnospiraceae</taxon>
        <taxon>Blautia</taxon>
    </lineage>
</organism>
<protein>
    <recommendedName>
        <fullName evidence="1">HTH cro/C1-type domain-containing protein</fullName>
    </recommendedName>
</protein>
<dbReference type="InterPro" id="IPR001387">
    <property type="entry name" value="Cro/C1-type_HTH"/>
</dbReference>
<keyword evidence="3" id="KW-1185">Reference proteome</keyword>
<comment type="caution">
    <text evidence="2">The sequence shown here is derived from an EMBL/GenBank/DDBJ whole genome shotgun (WGS) entry which is preliminary data.</text>
</comment>
<evidence type="ECO:0000313" key="2">
    <source>
        <dbReference type="EMBL" id="GAA6407961.1"/>
    </source>
</evidence>
<evidence type="ECO:0000313" key="3">
    <source>
        <dbReference type="Proteomes" id="UP001600943"/>
    </source>
</evidence>
<dbReference type="SUPFAM" id="SSF47413">
    <property type="entry name" value="lambda repressor-like DNA-binding domains"/>
    <property type="match status" value="1"/>
</dbReference>
<reference evidence="2 3" key="1">
    <citation type="submission" date="2024-04" db="EMBL/GenBank/DDBJ databases">
        <title>Defined microbial consortia suppress multidrug-resistant proinflammatory Enterobacteriaceae via ecological control.</title>
        <authorList>
            <person name="Furuichi M."/>
            <person name="Kawaguchi T."/>
            <person name="Pust M."/>
            <person name="Yasuma K."/>
            <person name="Plichta D."/>
            <person name="Hasegawa N."/>
            <person name="Ohya T."/>
            <person name="Bhattarai S."/>
            <person name="Sasajima S."/>
            <person name="Aoto Y."/>
            <person name="Tuganbaev T."/>
            <person name="Yaginuma M."/>
            <person name="Ueda M."/>
            <person name="Okahashi N."/>
            <person name="Amafuji K."/>
            <person name="Kiridooshi Y."/>
            <person name="Sugita K."/>
            <person name="Strazar M."/>
            <person name="Skelly A."/>
            <person name="Suda W."/>
            <person name="Hattori M."/>
            <person name="Nakamoto N."/>
            <person name="Caballero S."/>
            <person name="Norman J."/>
            <person name="Olle B."/>
            <person name="Tanoue T."/>
            <person name="Arita M."/>
            <person name="Bucci V."/>
            <person name="Atarashi K."/>
            <person name="Xavier R."/>
            <person name="Honda K."/>
        </authorList>
    </citation>
    <scope>NUCLEOTIDE SEQUENCE [LARGE SCALE GENOMIC DNA]</scope>
    <source>
        <strain evidence="3">k04-0078-D8-1</strain>
    </source>
</reference>
<dbReference type="PROSITE" id="PS50943">
    <property type="entry name" value="HTH_CROC1"/>
    <property type="match status" value="1"/>
</dbReference>
<gene>
    <name evidence="2" type="ORF">K040078D81_20780</name>
</gene>
<dbReference type="Gene3D" id="1.10.260.40">
    <property type="entry name" value="lambda repressor-like DNA-binding domains"/>
    <property type="match status" value="1"/>
</dbReference>
<dbReference type="RefSeq" id="WP_195659671.1">
    <property type="nucleotide sequence ID" value="NZ_BAABYW010000001.1"/>
</dbReference>
<evidence type="ECO:0000259" key="1">
    <source>
        <dbReference type="PROSITE" id="PS50943"/>
    </source>
</evidence>
<name>A0ABQ0B930_9FIRM</name>
<proteinExistence type="predicted"/>
<dbReference type="Pfam" id="PF01381">
    <property type="entry name" value="HTH_3"/>
    <property type="match status" value="1"/>
</dbReference>
<dbReference type="InterPro" id="IPR010982">
    <property type="entry name" value="Lambda_DNA-bd_dom_sf"/>
</dbReference>
<sequence length="114" mass="12966">MFYDNIYKICNEKGTTPTTVLKELGFSSGNVSKWKKGSVPNVDIAYQIAQHLGVSMDYLVTGQETHDSALMVSGLDPEWIEIITHIPDDKQEMCKDFLRTHMVIPEKYADRKRG</sequence>
<feature type="domain" description="HTH cro/C1-type" evidence="1">
    <location>
        <begin position="22"/>
        <end position="59"/>
    </location>
</feature>
<dbReference type="CDD" id="cd00093">
    <property type="entry name" value="HTH_XRE"/>
    <property type="match status" value="1"/>
</dbReference>
<dbReference type="EMBL" id="BAABYW010000001">
    <property type="protein sequence ID" value="GAA6407961.1"/>
    <property type="molecule type" value="Genomic_DNA"/>
</dbReference>